<gene>
    <name evidence="3" type="ORF">IAB98_13210</name>
</gene>
<feature type="domain" description="Creatinase N-terminal" evidence="2">
    <location>
        <begin position="12"/>
        <end position="159"/>
    </location>
</feature>
<dbReference type="Gene3D" id="3.90.230.10">
    <property type="entry name" value="Creatinase/methionine aminopeptidase superfamily"/>
    <property type="match status" value="1"/>
</dbReference>
<dbReference type="AlphaFoldDB" id="A0A9D1EM44"/>
<name>A0A9D1EM44_9FIRM</name>
<evidence type="ECO:0000313" key="3">
    <source>
        <dbReference type="EMBL" id="HIR94366.1"/>
    </source>
</evidence>
<sequence length="391" mass="43521">MAYYNLEETKNRIAKVRGILREKNLDCAIVYYDELNVADGWYLTGWCPQFEKEAVMVFANEADPILLGGPESAPFAKYASAITETYCFTPFMVPEEEYPNATILGFDDLNKLLKERGIEIKRIGIVGSFYFPHSIYMLLKEGFAGAEFVDITDEYDYLRYFKSPWEVENIRTAFGMTYEALLAMEKKVRPGATEIEVAAAGEYVCRSRNANGFAFQTMVGSGVMSNAVAPVASNTPMQAGDMVLLGIAPRYNGYAGVMGDTLPVSGEYTQEQKDCLNVIREVFRKTRDALKPGECGKTLDPIGAKIFAQHDWTQYIVCPFVHGLGLMEAERPFFGPNGTDILQPGSIVSIDISIFGHPKFNGVRVETGYVITETGCEPLSPEMDARLEKEL</sequence>
<dbReference type="Gene3D" id="3.40.350.10">
    <property type="entry name" value="Creatinase/prolidase N-terminal domain"/>
    <property type="match status" value="1"/>
</dbReference>
<dbReference type="Proteomes" id="UP000886841">
    <property type="component" value="Unassembled WGS sequence"/>
</dbReference>
<dbReference type="InterPro" id="IPR000587">
    <property type="entry name" value="Creatinase_N"/>
</dbReference>
<keyword evidence="3" id="KW-0031">Aminopeptidase</keyword>
<dbReference type="InterPro" id="IPR050659">
    <property type="entry name" value="Peptidase_M24B"/>
</dbReference>
<dbReference type="SUPFAM" id="SSF55920">
    <property type="entry name" value="Creatinase/aminopeptidase"/>
    <property type="match status" value="1"/>
</dbReference>
<proteinExistence type="predicted"/>
<dbReference type="Pfam" id="PF00557">
    <property type="entry name" value="Peptidase_M24"/>
    <property type="match status" value="1"/>
</dbReference>
<accession>A0A9D1EM44</accession>
<dbReference type="GO" id="GO:0004177">
    <property type="term" value="F:aminopeptidase activity"/>
    <property type="evidence" value="ECO:0007669"/>
    <property type="project" value="UniProtKB-KW"/>
</dbReference>
<protein>
    <submittedName>
        <fullName evidence="3">Aminopeptidase P family protein</fullName>
    </submittedName>
</protein>
<evidence type="ECO:0000313" key="4">
    <source>
        <dbReference type="Proteomes" id="UP000886841"/>
    </source>
</evidence>
<reference evidence="3" key="1">
    <citation type="submission" date="2020-10" db="EMBL/GenBank/DDBJ databases">
        <authorList>
            <person name="Gilroy R."/>
        </authorList>
    </citation>
    <scope>NUCLEOTIDE SEQUENCE</scope>
    <source>
        <strain evidence="3">ChiSxjej1B13-7041</strain>
    </source>
</reference>
<keyword evidence="3" id="KW-0378">Hydrolase</keyword>
<dbReference type="SUPFAM" id="SSF53092">
    <property type="entry name" value="Creatinase/prolidase N-terminal domain"/>
    <property type="match status" value="1"/>
</dbReference>
<dbReference type="Pfam" id="PF01321">
    <property type="entry name" value="Creatinase_N"/>
    <property type="match status" value="1"/>
</dbReference>
<comment type="caution">
    <text evidence="3">The sequence shown here is derived from an EMBL/GenBank/DDBJ whole genome shotgun (WGS) entry which is preliminary data.</text>
</comment>
<evidence type="ECO:0000259" key="2">
    <source>
        <dbReference type="Pfam" id="PF01321"/>
    </source>
</evidence>
<reference evidence="3" key="2">
    <citation type="journal article" date="2021" name="PeerJ">
        <title>Extensive microbial diversity within the chicken gut microbiome revealed by metagenomics and culture.</title>
        <authorList>
            <person name="Gilroy R."/>
            <person name="Ravi A."/>
            <person name="Getino M."/>
            <person name="Pursley I."/>
            <person name="Horton D.L."/>
            <person name="Alikhan N.F."/>
            <person name="Baker D."/>
            <person name="Gharbi K."/>
            <person name="Hall N."/>
            <person name="Watson M."/>
            <person name="Adriaenssens E.M."/>
            <person name="Foster-Nyarko E."/>
            <person name="Jarju S."/>
            <person name="Secka A."/>
            <person name="Antonio M."/>
            <person name="Oren A."/>
            <person name="Chaudhuri R.R."/>
            <person name="La Ragione R."/>
            <person name="Hildebrand F."/>
            <person name="Pallen M.J."/>
        </authorList>
    </citation>
    <scope>NUCLEOTIDE SEQUENCE</scope>
    <source>
        <strain evidence="3">ChiSxjej1B13-7041</strain>
    </source>
</reference>
<dbReference type="InterPro" id="IPR036005">
    <property type="entry name" value="Creatinase/aminopeptidase-like"/>
</dbReference>
<feature type="domain" description="Peptidase M24" evidence="1">
    <location>
        <begin position="168"/>
        <end position="373"/>
    </location>
</feature>
<evidence type="ECO:0000259" key="1">
    <source>
        <dbReference type="Pfam" id="PF00557"/>
    </source>
</evidence>
<dbReference type="EMBL" id="DVHU01000116">
    <property type="protein sequence ID" value="HIR94366.1"/>
    <property type="molecule type" value="Genomic_DNA"/>
</dbReference>
<dbReference type="InterPro" id="IPR029149">
    <property type="entry name" value="Creatin/AminoP/Spt16_N"/>
</dbReference>
<dbReference type="PANTHER" id="PTHR46112:SF2">
    <property type="entry name" value="XAA-PRO AMINOPEPTIDASE P-RELATED"/>
    <property type="match status" value="1"/>
</dbReference>
<dbReference type="InterPro" id="IPR000994">
    <property type="entry name" value="Pept_M24"/>
</dbReference>
<keyword evidence="3" id="KW-0645">Protease</keyword>
<organism evidence="3 4">
    <name type="scientific">Candidatus Egerieimonas intestinavium</name>
    <dbReference type="NCBI Taxonomy" id="2840777"/>
    <lineage>
        <taxon>Bacteria</taxon>
        <taxon>Bacillati</taxon>
        <taxon>Bacillota</taxon>
        <taxon>Clostridia</taxon>
        <taxon>Lachnospirales</taxon>
        <taxon>Lachnospiraceae</taxon>
        <taxon>Lachnospiraceae incertae sedis</taxon>
        <taxon>Candidatus Egerieimonas</taxon>
    </lineage>
</organism>
<dbReference type="PANTHER" id="PTHR46112">
    <property type="entry name" value="AMINOPEPTIDASE"/>
    <property type="match status" value="1"/>
</dbReference>